<keyword evidence="6" id="KW-1185">Reference proteome</keyword>
<evidence type="ECO:0000259" key="4">
    <source>
        <dbReference type="PROSITE" id="PS50977"/>
    </source>
</evidence>
<protein>
    <recommendedName>
        <fullName evidence="4">HTH tetR-type domain-containing protein</fullName>
    </recommendedName>
</protein>
<dbReference type="OrthoDB" id="3193022at2"/>
<feature type="compositionally biased region" description="Low complexity" evidence="3">
    <location>
        <begin position="77"/>
        <end position="91"/>
    </location>
</feature>
<feature type="region of interest" description="Disordered" evidence="3">
    <location>
        <begin position="159"/>
        <end position="198"/>
    </location>
</feature>
<evidence type="ECO:0000256" key="1">
    <source>
        <dbReference type="ARBA" id="ARBA00023125"/>
    </source>
</evidence>
<evidence type="ECO:0000256" key="3">
    <source>
        <dbReference type="SAM" id="MobiDB-lite"/>
    </source>
</evidence>
<dbReference type="InterPro" id="IPR009057">
    <property type="entry name" value="Homeodomain-like_sf"/>
</dbReference>
<dbReference type="Pfam" id="PF00440">
    <property type="entry name" value="TetR_N"/>
    <property type="match status" value="1"/>
</dbReference>
<feature type="DNA-binding region" description="H-T-H motif" evidence="2">
    <location>
        <begin position="29"/>
        <end position="48"/>
    </location>
</feature>
<dbReference type="SUPFAM" id="SSF46689">
    <property type="entry name" value="Homeodomain-like"/>
    <property type="match status" value="1"/>
</dbReference>
<feature type="compositionally biased region" description="Low complexity" evidence="3">
    <location>
        <begin position="162"/>
        <end position="171"/>
    </location>
</feature>
<dbReference type="EMBL" id="CP045529">
    <property type="protein sequence ID" value="QFU99880.1"/>
    <property type="molecule type" value="Genomic_DNA"/>
</dbReference>
<evidence type="ECO:0000313" key="6">
    <source>
        <dbReference type="Proteomes" id="UP000326702"/>
    </source>
</evidence>
<evidence type="ECO:0000313" key="5">
    <source>
        <dbReference type="EMBL" id="QFU99880.1"/>
    </source>
</evidence>
<keyword evidence="1 2" id="KW-0238">DNA-binding</keyword>
<reference evidence="5 6" key="1">
    <citation type="submission" date="2019-10" db="EMBL/GenBank/DDBJ databases">
        <title>Genome sequence of Luteimicrobium xylanilyticum HY-24.</title>
        <authorList>
            <person name="Kim D.Y."/>
            <person name="Park H.-Y."/>
        </authorList>
    </citation>
    <scope>NUCLEOTIDE SEQUENCE [LARGE SCALE GENOMIC DNA]</scope>
    <source>
        <strain evidence="5 6">HY-24</strain>
    </source>
</reference>
<dbReference type="GO" id="GO:0003677">
    <property type="term" value="F:DNA binding"/>
    <property type="evidence" value="ECO:0007669"/>
    <property type="project" value="UniProtKB-UniRule"/>
</dbReference>
<name>A0A5P9QFR7_9MICO</name>
<dbReference type="KEGG" id="lxl:KDY119_03416"/>
<proteinExistence type="predicted"/>
<dbReference type="Gene3D" id="1.10.357.10">
    <property type="entry name" value="Tetracycline Repressor, domain 2"/>
    <property type="match status" value="1"/>
</dbReference>
<dbReference type="InterPro" id="IPR001647">
    <property type="entry name" value="HTH_TetR"/>
</dbReference>
<evidence type="ECO:0000256" key="2">
    <source>
        <dbReference type="PROSITE-ProRule" id="PRU00335"/>
    </source>
</evidence>
<organism evidence="5 6">
    <name type="scientific">Luteimicrobium xylanilyticum</name>
    <dbReference type="NCBI Taxonomy" id="1133546"/>
    <lineage>
        <taxon>Bacteria</taxon>
        <taxon>Bacillati</taxon>
        <taxon>Actinomycetota</taxon>
        <taxon>Actinomycetes</taxon>
        <taxon>Micrococcales</taxon>
        <taxon>Luteimicrobium</taxon>
    </lineage>
</organism>
<sequence length="261" mass="27242">MDRRTVRTRAALRAAVLELAAQRDVGDLSVVEVARRAGINRVTFYDHAPSPAALLVAALAEELDEIRSRLLEPGVAAVPGADGAGDAPGADDPSDPLEVVDRVARAVADHVERHAAVYERALVRETSSTSGATLSAPLSTLLADHFTRTLETFLARHPGLRPPAALRPTAPGVAPAETGHPAPARPGTQASDPTGASAVVGDATEAREVRAYARYVALGSVGALETWLASPAPRDPDFFPRVACAALPAWWTASPPDPVTD</sequence>
<dbReference type="AlphaFoldDB" id="A0A5P9QFR7"/>
<feature type="region of interest" description="Disordered" evidence="3">
    <location>
        <begin position="77"/>
        <end position="96"/>
    </location>
</feature>
<dbReference type="RefSeq" id="WP_153022571.1">
    <property type="nucleotide sequence ID" value="NZ_BAABIH010000010.1"/>
</dbReference>
<gene>
    <name evidence="5" type="ORF">KDY119_03416</name>
</gene>
<feature type="domain" description="HTH tetR-type" evidence="4">
    <location>
        <begin position="6"/>
        <end position="66"/>
    </location>
</feature>
<accession>A0A5P9QFR7</accession>
<dbReference type="Proteomes" id="UP000326702">
    <property type="component" value="Chromosome"/>
</dbReference>
<dbReference type="PROSITE" id="PS50977">
    <property type="entry name" value="HTH_TETR_2"/>
    <property type="match status" value="1"/>
</dbReference>